<dbReference type="Proteomes" id="UP000653156">
    <property type="component" value="Chromosome"/>
</dbReference>
<dbReference type="SMART" id="SM01007">
    <property type="entry name" value="Aldolase_II"/>
    <property type="match status" value="1"/>
</dbReference>
<gene>
    <name evidence="3" type="ORF">JQU52_01325</name>
</gene>
<evidence type="ECO:0000259" key="2">
    <source>
        <dbReference type="SMART" id="SM01007"/>
    </source>
</evidence>
<dbReference type="RefSeq" id="WP_230339396.1">
    <property type="nucleotide sequence ID" value="NZ_CP069798.1"/>
</dbReference>
<dbReference type="EMBL" id="CP069798">
    <property type="protein sequence ID" value="QRQ82104.1"/>
    <property type="molecule type" value="Genomic_DNA"/>
</dbReference>
<dbReference type="InterPro" id="IPR051017">
    <property type="entry name" value="Aldolase-II_Adducin_sf"/>
</dbReference>
<dbReference type="PANTHER" id="PTHR10672">
    <property type="entry name" value="ADDUCIN"/>
    <property type="match status" value="1"/>
</dbReference>
<evidence type="ECO:0000256" key="1">
    <source>
        <dbReference type="ARBA" id="ARBA00037961"/>
    </source>
</evidence>
<dbReference type="NCBIfam" id="NF005451">
    <property type="entry name" value="PRK07044.1"/>
    <property type="match status" value="1"/>
</dbReference>
<name>A0A892ZKL4_9NEIS</name>
<sequence length="251" mass="27836">MSLQTQVSAAEWQARCTLATLYRLIAHFRMTDLIDTHISLRVPDEPNHFLINHYGLPFERMRASDLVKINHNGDIVGAHDAGKSVNTAGFVIHSAIHAARPEIDCVIHTHTGDGMAVAAMQDGLLPLTQHALKFYQRLAYHDYEGIALDLDEQSRLVADLGTHQAMILRNHGLLTAAENPYRAFHLMYMLERACQAQVKALSTGQALTRPPEAVCARASAQFAAEDDDAYVRKVWDAAVLLIEAQLADCCR</sequence>
<dbReference type="Gene3D" id="3.40.225.10">
    <property type="entry name" value="Class II aldolase/adducin N-terminal domain"/>
    <property type="match status" value="1"/>
</dbReference>
<evidence type="ECO:0000313" key="4">
    <source>
        <dbReference type="Proteomes" id="UP000653156"/>
    </source>
</evidence>
<dbReference type="SUPFAM" id="SSF53639">
    <property type="entry name" value="AraD/HMP-PK domain-like"/>
    <property type="match status" value="1"/>
</dbReference>
<reference evidence="3" key="1">
    <citation type="submission" date="2021-02" db="EMBL/GenBank/DDBJ databases">
        <title>Neisseriaceae sp. 26B isolated from the cloaca of a Common Toad-headed Turtle (Mesoclemmys nasuta).</title>
        <authorList>
            <person name="Spergser J."/>
            <person name="Busse H.-J."/>
        </authorList>
    </citation>
    <scope>NUCLEOTIDE SEQUENCE</scope>
    <source>
        <strain evidence="3">26B</strain>
    </source>
</reference>
<evidence type="ECO:0000313" key="3">
    <source>
        <dbReference type="EMBL" id="QRQ82104.1"/>
    </source>
</evidence>
<dbReference type="InterPro" id="IPR001303">
    <property type="entry name" value="Aldolase_II/adducin_N"/>
</dbReference>
<dbReference type="Pfam" id="PF00596">
    <property type="entry name" value="Aldolase_II"/>
    <property type="match status" value="1"/>
</dbReference>
<organism evidence="3 4">
    <name type="scientific">Paralysiella testudinis</name>
    <dbReference type="NCBI Taxonomy" id="2809020"/>
    <lineage>
        <taxon>Bacteria</taxon>
        <taxon>Pseudomonadati</taxon>
        <taxon>Pseudomonadota</taxon>
        <taxon>Betaproteobacteria</taxon>
        <taxon>Neisseriales</taxon>
        <taxon>Neisseriaceae</taxon>
        <taxon>Paralysiella</taxon>
    </lineage>
</organism>
<comment type="similarity">
    <text evidence="1">Belongs to the aldolase class II family.</text>
</comment>
<dbReference type="KEGG" id="ptes:JQU52_01325"/>
<dbReference type="PANTHER" id="PTHR10672:SF3">
    <property type="entry name" value="PROTEIN HU-LI TAI SHAO"/>
    <property type="match status" value="1"/>
</dbReference>
<dbReference type="GO" id="GO:0051015">
    <property type="term" value="F:actin filament binding"/>
    <property type="evidence" value="ECO:0007669"/>
    <property type="project" value="TreeGrafter"/>
</dbReference>
<accession>A0A892ZKL4</accession>
<proteinExistence type="inferred from homology"/>
<keyword evidence="4" id="KW-1185">Reference proteome</keyword>
<feature type="domain" description="Class II aldolase/adducin N-terminal" evidence="2">
    <location>
        <begin position="16"/>
        <end position="198"/>
    </location>
</feature>
<protein>
    <submittedName>
        <fullName evidence="3">Class II aldolase/adducin family protein</fullName>
    </submittedName>
</protein>
<dbReference type="GO" id="GO:0005856">
    <property type="term" value="C:cytoskeleton"/>
    <property type="evidence" value="ECO:0007669"/>
    <property type="project" value="TreeGrafter"/>
</dbReference>
<dbReference type="AlphaFoldDB" id="A0A892ZKL4"/>
<dbReference type="InterPro" id="IPR036409">
    <property type="entry name" value="Aldolase_II/adducin_N_sf"/>
</dbReference>